<dbReference type="InterPro" id="IPR000683">
    <property type="entry name" value="Gfo/Idh/MocA-like_OxRdtase_N"/>
</dbReference>
<dbReference type="SUPFAM" id="SSF51735">
    <property type="entry name" value="NAD(P)-binding Rossmann-fold domains"/>
    <property type="match status" value="1"/>
</dbReference>
<dbReference type="Proteomes" id="UP000283522">
    <property type="component" value="Unassembled WGS sequence"/>
</dbReference>
<dbReference type="Gene3D" id="3.40.50.720">
    <property type="entry name" value="NAD(P)-binding Rossmann-like Domain"/>
    <property type="match status" value="1"/>
</dbReference>
<accession>A0A418PS52</accession>
<dbReference type="RefSeq" id="WP_119477535.1">
    <property type="nucleotide sequence ID" value="NZ_QXML01000004.1"/>
</dbReference>
<organism evidence="3 4">
    <name type="scientific">Algoriphagus lacus</name>
    <dbReference type="NCBI Taxonomy" id="2056311"/>
    <lineage>
        <taxon>Bacteria</taxon>
        <taxon>Pseudomonadati</taxon>
        <taxon>Bacteroidota</taxon>
        <taxon>Cytophagia</taxon>
        <taxon>Cytophagales</taxon>
        <taxon>Cyclobacteriaceae</taxon>
        <taxon>Algoriphagus</taxon>
    </lineage>
</organism>
<dbReference type="GO" id="GO:0000166">
    <property type="term" value="F:nucleotide binding"/>
    <property type="evidence" value="ECO:0007669"/>
    <property type="project" value="InterPro"/>
</dbReference>
<evidence type="ECO:0000313" key="4">
    <source>
        <dbReference type="Proteomes" id="UP000283522"/>
    </source>
</evidence>
<dbReference type="PANTHER" id="PTHR43818:SF9">
    <property type="entry name" value="HYPOTHETICAL OXIDOREDUCTASE"/>
    <property type="match status" value="1"/>
</dbReference>
<feature type="chain" id="PRO_5019284121" evidence="1">
    <location>
        <begin position="31"/>
        <end position="338"/>
    </location>
</feature>
<dbReference type="NCBIfam" id="TIGR01409">
    <property type="entry name" value="TAT_signal_seq"/>
    <property type="match status" value="1"/>
</dbReference>
<comment type="caution">
    <text evidence="3">The sequence shown here is derived from an EMBL/GenBank/DDBJ whole genome shotgun (WGS) entry which is preliminary data.</text>
</comment>
<keyword evidence="1" id="KW-0732">Signal</keyword>
<dbReference type="EMBL" id="QXML01000004">
    <property type="protein sequence ID" value="RIW15655.1"/>
    <property type="molecule type" value="Genomic_DNA"/>
</dbReference>
<evidence type="ECO:0000256" key="1">
    <source>
        <dbReference type="SAM" id="SignalP"/>
    </source>
</evidence>
<dbReference type="AlphaFoldDB" id="A0A418PS52"/>
<feature type="signal peptide" evidence="1">
    <location>
        <begin position="1"/>
        <end position="30"/>
    </location>
</feature>
<protein>
    <submittedName>
        <fullName evidence="3">Gfo/Idh/MocA family oxidoreductase</fullName>
    </submittedName>
</protein>
<dbReference type="OrthoDB" id="1408251at2"/>
<evidence type="ECO:0000259" key="2">
    <source>
        <dbReference type="Pfam" id="PF01408"/>
    </source>
</evidence>
<dbReference type="InterPro" id="IPR006311">
    <property type="entry name" value="TAT_signal"/>
</dbReference>
<dbReference type="InterPro" id="IPR019546">
    <property type="entry name" value="TAT_signal_bac_arc"/>
</dbReference>
<dbReference type="PROSITE" id="PS51318">
    <property type="entry name" value="TAT"/>
    <property type="match status" value="1"/>
</dbReference>
<dbReference type="Pfam" id="PF01408">
    <property type="entry name" value="GFO_IDH_MocA"/>
    <property type="match status" value="1"/>
</dbReference>
<feature type="domain" description="Gfo/Idh/MocA-like oxidoreductase N-terminal" evidence="2">
    <location>
        <begin position="37"/>
        <end position="167"/>
    </location>
</feature>
<sequence>MKSSRRSFIKKTTALGAAASLSSLPFSLLANPQSDPIKIGIIGLDTSHAPAFTKLFNAESPKPELAGFRVVAAYPYGSRDIKSSMDRIPGYIDQVKELGVEIVDSIDALLQKVDVVLLETNDGKPHLEQAKVVFKAKKPVFIDKPVAGSFADAVKIYQEAKAAGVPMFSSSSLRYQKNVHAVRHENKIGKVLACDAFSPATLEPSHPDLFWYGIHGVEILFTAMGAGCESVTRYSTQDAEVVVGTWKDGRIGTFRGMRSGKHDYGGTAFGTEGNLFFGPFEGYEPLAIQIANFFRTKKLPVDPQETLEIYAFMEAADESKRRGGAPVSLSETFKLAGN</sequence>
<name>A0A418PS52_9BACT</name>
<dbReference type="InterPro" id="IPR036291">
    <property type="entry name" value="NAD(P)-bd_dom_sf"/>
</dbReference>
<evidence type="ECO:0000313" key="3">
    <source>
        <dbReference type="EMBL" id="RIW15655.1"/>
    </source>
</evidence>
<keyword evidence="4" id="KW-1185">Reference proteome</keyword>
<dbReference type="InterPro" id="IPR050463">
    <property type="entry name" value="Gfo/Idh/MocA_oxidrdct_glycsds"/>
</dbReference>
<proteinExistence type="predicted"/>
<dbReference type="Gene3D" id="3.30.360.10">
    <property type="entry name" value="Dihydrodipicolinate Reductase, domain 2"/>
    <property type="match status" value="1"/>
</dbReference>
<gene>
    <name evidence="3" type="ORF">D0X99_09505</name>
</gene>
<reference evidence="3 4" key="1">
    <citation type="submission" date="2018-09" db="EMBL/GenBank/DDBJ databases">
        <authorList>
            <person name="Wang X."/>
            <person name="Du Z."/>
        </authorList>
    </citation>
    <scope>NUCLEOTIDE SEQUENCE [LARGE SCALE GENOMIC DNA]</scope>
    <source>
        <strain evidence="3 4">N3</strain>
    </source>
</reference>
<dbReference type="PANTHER" id="PTHR43818">
    <property type="entry name" value="BCDNA.GH03377"/>
    <property type="match status" value="1"/>
</dbReference>